<keyword evidence="10" id="KW-1185">Reference proteome</keyword>
<dbReference type="GO" id="GO:0005634">
    <property type="term" value="C:nucleus"/>
    <property type="evidence" value="ECO:0007669"/>
    <property type="project" value="UniProtKB-SubCell"/>
</dbReference>
<dbReference type="InterPro" id="IPR051575">
    <property type="entry name" value="Myb-like_DNA-bd"/>
</dbReference>
<proteinExistence type="predicted"/>
<evidence type="ECO:0000259" key="7">
    <source>
        <dbReference type="PROSITE" id="PS50090"/>
    </source>
</evidence>
<comment type="caution">
    <text evidence="9">The sequence shown here is derived from an EMBL/GenBank/DDBJ whole genome shotgun (WGS) entry which is preliminary data.</text>
</comment>
<dbReference type="InterPro" id="IPR001005">
    <property type="entry name" value="SANT/Myb"/>
</dbReference>
<dbReference type="GO" id="GO:0001006">
    <property type="term" value="F:RNA polymerase III type 3 promoter sequence-specific DNA binding"/>
    <property type="evidence" value="ECO:0007669"/>
    <property type="project" value="TreeGrafter"/>
</dbReference>
<feature type="region of interest" description="Disordered" evidence="6">
    <location>
        <begin position="850"/>
        <end position="876"/>
    </location>
</feature>
<feature type="region of interest" description="Disordered" evidence="6">
    <location>
        <begin position="780"/>
        <end position="802"/>
    </location>
</feature>
<dbReference type="InterPro" id="IPR017930">
    <property type="entry name" value="Myb_dom"/>
</dbReference>
<dbReference type="OrthoDB" id="6512202at2759"/>
<reference evidence="9" key="1">
    <citation type="submission" date="2020-07" db="EMBL/GenBank/DDBJ databases">
        <title>Multicomponent nature underlies the extraordinary mechanical properties of spider dragline silk.</title>
        <authorList>
            <person name="Kono N."/>
            <person name="Nakamura H."/>
            <person name="Mori M."/>
            <person name="Yoshida Y."/>
            <person name="Ohtoshi R."/>
            <person name="Malay A.D."/>
            <person name="Moran D.A.P."/>
            <person name="Tomita M."/>
            <person name="Numata K."/>
            <person name="Arakawa K."/>
        </authorList>
    </citation>
    <scope>NUCLEOTIDE SEQUENCE</scope>
</reference>
<accession>A0A8X6J8N8</accession>
<feature type="domain" description="Myb-like" evidence="7">
    <location>
        <begin position="177"/>
        <end position="223"/>
    </location>
</feature>
<evidence type="ECO:0000313" key="10">
    <source>
        <dbReference type="Proteomes" id="UP000887116"/>
    </source>
</evidence>
<evidence type="ECO:0000313" key="9">
    <source>
        <dbReference type="EMBL" id="GFR15128.1"/>
    </source>
</evidence>
<organism evidence="9 10">
    <name type="scientific">Trichonephila clavata</name>
    <name type="common">Joro spider</name>
    <name type="synonym">Nephila clavata</name>
    <dbReference type="NCBI Taxonomy" id="2740835"/>
    <lineage>
        <taxon>Eukaryota</taxon>
        <taxon>Metazoa</taxon>
        <taxon>Ecdysozoa</taxon>
        <taxon>Arthropoda</taxon>
        <taxon>Chelicerata</taxon>
        <taxon>Arachnida</taxon>
        <taxon>Araneae</taxon>
        <taxon>Araneomorphae</taxon>
        <taxon>Entelegynae</taxon>
        <taxon>Araneoidea</taxon>
        <taxon>Nephilidae</taxon>
        <taxon>Trichonephila</taxon>
    </lineage>
</organism>
<feature type="region of interest" description="Disordered" evidence="6">
    <location>
        <begin position="502"/>
        <end position="523"/>
    </location>
</feature>
<feature type="domain" description="HTH myb-type" evidence="8">
    <location>
        <begin position="232"/>
        <end position="282"/>
    </location>
</feature>
<dbReference type="PANTHER" id="PTHR46621:SF1">
    <property type="entry name" value="SNRNA-ACTIVATING PROTEIN COMPLEX SUBUNIT 4"/>
    <property type="match status" value="1"/>
</dbReference>
<evidence type="ECO:0000256" key="4">
    <source>
        <dbReference type="ARBA" id="ARBA00023163"/>
    </source>
</evidence>
<keyword evidence="3" id="KW-0238">DNA-binding</keyword>
<keyword evidence="4" id="KW-0804">Transcription</keyword>
<dbReference type="Proteomes" id="UP000887116">
    <property type="component" value="Unassembled WGS sequence"/>
</dbReference>
<feature type="compositionally biased region" description="Acidic residues" evidence="6">
    <location>
        <begin position="860"/>
        <end position="876"/>
    </location>
</feature>
<feature type="non-terminal residue" evidence="9">
    <location>
        <position position="876"/>
    </location>
</feature>
<feature type="domain" description="Myb-like" evidence="7">
    <location>
        <begin position="224"/>
        <end position="278"/>
    </location>
</feature>
<dbReference type="Pfam" id="PF00249">
    <property type="entry name" value="Myb_DNA-binding"/>
    <property type="match status" value="2"/>
</dbReference>
<evidence type="ECO:0000256" key="3">
    <source>
        <dbReference type="ARBA" id="ARBA00023125"/>
    </source>
</evidence>
<dbReference type="GO" id="GO:0042796">
    <property type="term" value="P:snRNA transcription by RNA polymerase III"/>
    <property type="evidence" value="ECO:0007669"/>
    <property type="project" value="TreeGrafter"/>
</dbReference>
<dbReference type="SUPFAM" id="SSF46689">
    <property type="entry name" value="Homeodomain-like"/>
    <property type="match status" value="2"/>
</dbReference>
<dbReference type="InterPro" id="IPR009057">
    <property type="entry name" value="Homeodomain-like_sf"/>
</dbReference>
<evidence type="ECO:0000256" key="1">
    <source>
        <dbReference type="ARBA" id="ARBA00004123"/>
    </source>
</evidence>
<dbReference type="PROSITE" id="PS50090">
    <property type="entry name" value="MYB_LIKE"/>
    <property type="match status" value="4"/>
</dbReference>
<feature type="domain" description="HTH myb-type" evidence="8">
    <location>
        <begin position="330"/>
        <end position="385"/>
    </location>
</feature>
<protein>
    <submittedName>
        <fullName evidence="9">Myb-like protein L</fullName>
    </submittedName>
</protein>
<dbReference type="EMBL" id="BMAO01037081">
    <property type="protein sequence ID" value="GFR15128.1"/>
    <property type="molecule type" value="Genomic_DNA"/>
</dbReference>
<dbReference type="AlphaFoldDB" id="A0A8X6J8N8"/>
<dbReference type="GO" id="GO:0042795">
    <property type="term" value="P:snRNA transcription by RNA polymerase II"/>
    <property type="evidence" value="ECO:0007669"/>
    <property type="project" value="TreeGrafter"/>
</dbReference>
<keyword evidence="2" id="KW-0805">Transcription regulation</keyword>
<dbReference type="GO" id="GO:0019185">
    <property type="term" value="C:snRNA-activating protein complex"/>
    <property type="evidence" value="ECO:0007669"/>
    <property type="project" value="TreeGrafter"/>
</dbReference>
<dbReference type="Pfam" id="PF13921">
    <property type="entry name" value="Myb_DNA-bind_6"/>
    <property type="match status" value="1"/>
</dbReference>
<dbReference type="SMART" id="SM00717">
    <property type="entry name" value="SANT"/>
    <property type="match status" value="4"/>
</dbReference>
<dbReference type="GO" id="GO:0000978">
    <property type="term" value="F:RNA polymerase II cis-regulatory region sequence-specific DNA binding"/>
    <property type="evidence" value="ECO:0007669"/>
    <property type="project" value="TreeGrafter"/>
</dbReference>
<evidence type="ECO:0000259" key="8">
    <source>
        <dbReference type="PROSITE" id="PS51294"/>
    </source>
</evidence>
<dbReference type="CDD" id="cd00167">
    <property type="entry name" value="SANT"/>
    <property type="match status" value="4"/>
</dbReference>
<feature type="domain" description="Myb-like" evidence="7">
    <location>
        <begin position="330"/>
        <end position="376"/>
    </location>
</feature>
<evidence type="ECO:0000256" key="6">
    <source>
        <dbReference type="SAM" id="MobiDB-lite"/>
    </source>
</evidence>
<feature type="domain" description="HTH myb-type" evidence="8">
    <location>
        <begin position="283"/>
        <end position="329"/>
    </location>
</feature>
<gene>
    <name evidence="9" type="primary">mybL</name>
    <name evidence="9" type="ORF">TNCT_272581</name>
</gene>
<evidence type="ECO:0000256" key="2">
    <source>
        <dbReference type="ARBA" id="ARBA00023015"/>
    </source>
</evidence>
<dbReference type="PROSITE" id="PS51294">
    <property type="entry name" value="HTH_MYB"/>
    <property type="match status" value="4"/>
</dbReference>
<dbReference type="Gene3D" id="1.10.10.60">
    <property type="entry name" value="Homeodomain-like"/>
    <property type="match status" value="4"/>
</dbReference>
<feature type="domain" description="HTH myb-type" evidence="8">
    <location>
        <begin position="172"/>
        <end position="227"/>
    </location>
</feature>
<evidence type="ECO:0000256" key="5">
    <source>
        <dbReference type="ARBA" id="ARBA00023242"/>
    </source>
</evidence>
<comment type="subcellular location">
    <subcellularLocation>
        <location evidence="1">Nucleus</location>
    </subcellularLocation>
</comment>
<feature type="domain" description="Myb-like" evidence="7">
    <location>
        <begin position="279"/>
        <end position="329"/>
    </location>
</feature>
<name>A0A8X6J8N8_TRICU</name>
<keyword evidence="5" id="KW-0539">Nucleus</keyword>
<feature type="compositionally biased region" description="Basic residues" evidence="6">
    <location>
        <begin position="782"/>
        <end position="802"/>
    </location>
</feature>
<dbReference type="PANTHER" id="PTHR46621">
    <property type="entry name" value="SNRNA-ACTIVATING PROTEIN COMPLEX SUBUNIT 4"/>
    <property type="match status" value="1"/>
</dbReference>
<sequence length="876" mass="102034">RKLEVIGKETKAVQNKCDGKTRRSKPISLFAAPFFRDIKDMHPPDNEDTSAKQRNKDVTAYLQLPKPWIKCELDKLSQGVLESAMEILLKPFKEKETYYKDKMKNLDGSERKRVKLLLKETIEKRKKESQRPRAEIVKEVQHRIDWMQVAVRYLESARSDDECEAMWNNYASIFISKLPFSPEEDDRLSKLVKKYNGRNWDAIAEEMSGRSAIQCLERYQTRLNKAFIKKYWTPEEDKKLMDVVDSLKVGKFIPWNKVVSYMEGRERHQIINRYQRTINTELKRTPWTKEEDAMLLACVSKFGSHWCKMMEFFPGRNAYTLRERYVNVLDPNLKFVQWTKKEDQNLISLIKKYGFGKWSKISKEMNGRTDNNCLIRAKYLGIKPITNKNAKSSDPIGIKILKGKCTRQTHQRNNSRLPIQLEARKTLQEALKKVVSSVDENIDFKTLDLSSITMTALRELHAELKKNEGSCKKTAWTPRYLSSDGVNKKDFSKSRKKRKIEIETASEEEREKTDEDVCDSDGEKEFDDFEEVWLQEILCAKFEEAAGIPKMPAYTKCFKYSSRETTEFSIYEEYLKQKLMCSLNHEEEDLNLVFKGIDYNVSIADIVSHFVQPPASEDNPMIFAPNWTTLTGMDMLQSTDSSLRKTAKFVDHNKAYIGYLIGYTNNPPKCIKCCNAENTKTCKETFDVVLNAMKSSLILPDEEIKQAVMVETRQSDVQGENCCCDALANSANAVHLLTHRFISLFLWPFLLATLKLTEKQEELVFTKKYIPKYKKINDHVKQPAKRRAKHPAKRRAKHPANNKRIKKNNIKNNIKKPVENHFLPSTSTQPLRRSRRSCVLQRRSFSFYEDADENDAKDNSDEDFTIDDCMNEENSF</sequence>